<feature type="domain" description="Fibronectin type-III" evidence="24">
    <location>
        <begin position="464"/>
        <end position="581"/>
    </location>
</feature>
<evidence type="ECO:0000256" key="13">
    <source>
        <dbReference type="ARBA" id="ARBA00023136"/>
    </source>
</evidence>
<keyword evidence="2" id="KW-1003">Cell membrane</keyword>
<dbReference type="AlphaFoldDB" id="A0AAQ4R5T3"/>
<evidence type="ECO:0000256" key="15">
    <source>
        <dbReference type="ARBA" id="ARBA00023157"/>
    </source>
</evidence>
<evidence type="ECO:0000256" key="10">
    <source>
        <dbReference type="ARBA" id="ARBA00022777"/>
    </source>
</evidence>
<keyword evidence="7" id="KW-0732">Signal</keyword>
<comment type="catalytic activity">
    <reaction evidence="18 22">
        <text>L-tyrosyl-[protein] + ATP = O-phospho-L-tyrosyl-[protein] + ADP + H(+)</text>
        <dbReference type="Rhea" id="RHEA:10596"/>
        <dbReference type="Rhea" id="RHEA-COMP:10136"/>
        <dbReference type="Rhea" id="RHEA-COMP:20101"/>
        <dbReference type="ChEBI" id="CHEBI:15378"/>
        <dbReference type="ChEBI" id="CHEBI:30616"/>
        <dbReference type="ChEBI" id="CHEBI:46858"/>
        <dbReference type="ChEBI" id="CHEBI:61978"/>
        <dbReference type="ChEBI" id="CHEBI:456216"/>
        <dbReference type="EC" id="2.7.10.1"/>
    </reaction>
</comment>
<feature type="binding site" evidence="20">
    <location>
        <position position="910"/>
    </location>
    <ligand>
        <name>ATP</name>
        <dbReference type="ChEBI" id="CHEBI:30616"/>
    </ligand>
</feature>
<dbReference type="GO" id="GO:0005899">
    <property type="term" value="C:insulin receptor complex"/>
    <property type="evidence" value="ECO:0007669"/>
    <property type="project" value="TreeGrafter"/>
</dbReference>
<dbReference type="InterPro" id="IPR001245">
    <property type="entry name" value="Ser-Thr/Tyr_kinase_cat_dom"/>
</dbReference>
<dbReference type="PROSITE" id="PS00239">
    <property type="entry name" value="RECEPTOR_TYR_KIN_II"/>
    <property type="match status" value="1"/>
</dbReference>
<dbReference type="InterPro" id="IPR002011">
    <property type="entry name" value="Tyr_kinase_rcpt_2_CS"/>
</dbReference>
<reference evidence="25" key="3">
    <citation type="submission" date="2025-09" db="UniProtKB">
        <authorList>
            <consortium name="Ensembl"/>
        </authorList>
    </citation>
    <scope>IDENTIFICATION</scope>
</reference>
<dbReference type="GO" id="GO:0005524">
    <property type="term" value="F:ATP binding"/>
    <property type="evidence" value="ECO:0007669"/>
    <property type="project" value="UniProtKB-UniRule"/>
</dbReference>
<evidence type="ECO:0000256" key="6">
    <source>
        <dbReference type="ARBA" id="ARBA00022692"/>
    </source>
</evidence>
<dbReference type="GO" id="GO:0048009">
    <property type="term" value="P:insulin-like growth factor receptor signaling pathway"/>
    <property type="evidence" value="ECO:0007669"/>
    <property type="project" value="TreeGrafter"/>
</dbReference>
<evidence type="ECO:0000256" key="4">
    <source>
        <dbReference type="ARBA" id="ARBA00022679"/>
    </source>
</evidence>
<feature type="active site" description="Proton donor/acceptor" evidence="19">
    <location>
        <position position="1034"/>
    </location>
</feature>
<protein>
    <recommendedName>
        <fullName evidence="22">Tyrosine-protein kinase receptor</fullName>
        <ecNumber evidence="22">2.7.10.1</ecNumber>
    </recommendedName>
</protein>
<keyword evidence="15" id="KW-1015">Disulfide bond</keyword>
<feature type="binding site" evidence="20">
    <location>
        <position position="1052"/>
    </location>
    <ligand>
        <name>ATP</name>
        <dbReference type="ChEBI" id="CHEBI:30616"/>
    </ligand>
</feature>
<evidence type="ECO:0000256" key="20">
    <source>
        <dbReference type="PIRSR" id="PIRSR000620-2"/>
    </source>
</evidence>
<dbReference type="Gene3D" id="3.80.20.20">
    <property type="entry name" value="Receptor L-domain"/>
    <property type="match status" value="2"/>
</dbReference>
<evidence type="ECO:0000256" key="19">
    <source>
        <dbReference type="PIRSR" id="PIRSR000620-1"/>
    </source>
</evidence>
<keyword evidence="13" id="KW-0472">Membrane</keyword>
<dbReference type="PROSITE" id="PS50853">
    <property type="entry name" value="FN3"/>
    <property type="match status" value="3"/>
</dbReference>
<keyword evidence="8" id="KW-0677">Repeat</keyword>
<dbReference type="SMART" id="SM00219">
    <property type="entry name" value="TyrKc"/>
    <property type="match status" value="1"/>
</dbReference>
<dbReference type="GO" id="GO:0046328">
    <property type="term" value="P:regulation of JNK cascade"/>
    <property type="evidence" value="ECO:0007669"/>
    <property type="project" value="TreeGrafter"/>
</dbReference>
<dbReference type="InterPro" id="IPR036941">
    <property type="entry name" value="Rcpt_L-dom_sf"/>
</dbReference>
<feature type="domain" description="Fibronectin type-III" evidence="24">
    <location>
        <begin position="742"/>
        <end position="833"/>
    </location>
</feature>
<dbReference type="InterPro" id="IPR009030">
    <property type="entry name" value="Growth_fac_rcpt_cys_sf"/>
</dbReference>
<evidence type="ECO:0000256" key="9">
    <source>
        <dbReference type="ARBA" id="ARBA00022741"/>
    </source>
</evidence>
<dbReference type="InterPro" id="IPR016246">
    <property type="entry name" value="Tyr_kinase_insulin-like_rcpt"/>
</dbReference>
<evidence type="ECO:0000256" key="18">
    <source>
        <dbReference type="ARBA" id="ARBA00051243"/>
    </source>
</evidence>
<dbReference type="GO" id="GO:0030424">
    <property type="term" value="C:axon"/>
    <property type="evidence" value="ECO:0007669"/>
    <property type="project" value="TreeGrafter"/>
</dbReference>
<dbReference type="Gene3D" id="2.60.40.10">
    <property type="entry name" value="Immunoglobulins"/>
    <property type="match status" value="3"/>
</dbReference>
<dbReference type="PANTHER" id="PTHR24416:SF106">
    <property type="entry name" value="INSULIN-LIKE GROWTH FACTOR 1 RECEPTOR"/>
    <property type="match status" value="1"/>
</dbReference>
<dbReference type="SMART" id="SM00261">
    <property type="entry name" value="FU"/>
    <property type="match status" value="1"/>
</dbReference>
<dbReference type="GO" id="GO:0005009">
    <property type="term" value="F:insulin receptor activity"/>
    <property type="evidence" value="ECO:0007669"/>
    <property type="project" value="TreeGrafter"/>
</dbReference>
<evidence type="ECO:0000256" key="17">
    <source>
        <dbReference type="ARBA" id="ARBA00023180"/>
    </source>
</evidence>
<dbReference type="InterPro" id="IPR000494">
    <property type="entry name" value="Rcpt_L-dom"/>
</dbReference>
<dbReference type="GO" id="GO:0043410">
    <property type="term" value="P:positive regulation of MAPK cascade"/>
    <property type="evidence" value="ECO:0007669"/>
    <property type="project" value="TreeGrafter"/>
</dbReference>
<dbReference type="InterPro" id="IPR036116">
    <property type="entry name" value="FN3_sf"/>
</dbReference>
<evidence type="ECO:0000313" key="25">
    <source>
        <dbReference type="Ensembl" id="ENSGACP00000058198.1"/>
    </source>
</evidence>
<dbReference type="PRINTS" id="PR00109">
    <property type="entry name" value="TYRKINASE"/>
</dbReference>
<evidence type="ECO:0000256" key="1">
    <source>
        <dbReference type="ARBA" id="ARBA00004251"/>
    </source>
</evidence>
<keyword evidence="16 22" id="KW-0675">Receptor</keyword>
<evidence type="ECO:0000256" key="11">
    <source>
        <dbReference type="ARBA" id="ARBA00022840"/>
    </source>
</evidence>
<dbReference type="Pfam" id="PF00757">
    <property type="entry name" value="Furin-like"/>
    <property type="match status" value="1"/>
</dbReference>
<evidence type="ECO:0000256" key="5">
    <source>
        <dbReference type="ARBA" id="ARBA00022685"/>
    </source>
</evidence>
<keyword evidence="17" id="KW-0325">Glycoprotein</keyword>
<evidence type="ECO:0000256" key="12">
    <source>
        <dbReference type="ARBA" id="ARBA00022989"/>
    </source>
</evidence>
<dbReference type="SUPFAM" id="SSF49265">
    <property type="entry name" value="Fibronectin type III"/>
    <property type="match status" value="3"/>
</dbReference>
<evidence type="ECO:0000256" key="16">
    <source>
        <dbReference type="ARBA" id="ARBA00023170"/>
    </source>
</evidence>
<dbReference type="InterPro" id="IPR006212">
    <property type="entry name" value="Furin_repeat"/>
</dbReference>
<dbReference type="InterPro" id="IPR050122">
    <property type="entry name" value="RTK"/>
</dbReference>
<reference evidence="25" key="2">
    <citation type="submission" date="2025-08" db="UniProtKB">
        <authorList>
            <consortium name="Ensembl"/>
        </authorList>
    </citation>
    <scope>IDENTIFICATION</scope>
</reference>
<dbReference type="SMART" id="SM00060">
    <property type="entry name" value="FN3"/>
    <property type="match status" value="3"/>
</dbReference>
<keyword evidence="11 20" id="KW-0067">ATP-binding</keyword>
<keyword evidence="12" id="KW-1133">Transmembrane helix</keyword>
<dbReference type="FunFam" id="2.60.40.10:FF:000108">
    <property type="entry name" value="Tyrosine-protein kinase receptor"/>
    <property type="match status" value="1"/>
</dbReference>
<dbReference type="PIRSF" id="PIRSF000620">
    <property type="entry name" value="Insulin_receptor"/>
    <property type="match status" value="1"/>
</dbReference>
<dbReference type="FunFam" id="3.80.20.20:FF:000002">
    <property type="entry name" value="Tyrosine-protein kinase receptor"/>
    <property type="match status" value="1"/>
</dbReference>
<dbReference type="GeneTree" id="ENSGT00940000156682"/>
<dbReference type="InterPro" id="IPR011009">
    <property type="entry name" value="Kinase-like_dom_sf"/>
</dbReference>
<dbReference type="FunFam" id="3.30.200.20:FF:000026">
    <property type="entry name" value="Tyrosine-protein kinase receptor"/>
    <property type="match status" value="1"/>
</dbReference>
<dbReference type="GO" id="GO:0051897">
    <property type="term" value="P:positive regulation of phosphatidylinositol 3-kinase/protein kinase B signal transduction"/>
    <property type="evidence" value="ECO:0007669"/>
    <property type="project" value="TreeGrafter"/>
</dbReference>
<sequence length="1229" mass="140211">MCRPSLSLPVCGPSIDIRNDIEEFKRLLNCTVVEGYLQILLITDKTNNIQQEAFRSLSFPKLTVITDYLLLFRVSGLDSLSMLFPNLSVIGGRNLFYNYALVIYEMTSLKDIGLYNLRNITRGALRIEKNPELCYLDSVDWSLIMDAEFNNVINGNKKAKECDNVCPGIMEDNPLCRRTSFNDNLDYRCWTSSQCQKVCPEHCKLACTDQGECCHSQCLGSCTEPNNDMACSGCLHYYHEDRCVPDCPPDTYKFEGWRCITMDLCSQVHLPGDTPFVIHGGECMLDCPSGFTREANRMFCTPCNGLCDKVCTSPIIDSVNAAQSLKDCTIIEGNLDINIRRGNNIASELESFMGLIQTVTGYVKIRHSHALGSLSFLKSLRYISGQELIDNMYSFSAIDNQHLQYLWDWSQHNLTIENGRLFFRLNPKLCMIEIHNMWENTGIAVKPEKGDFRNNGERASCESHVLKFKSNITTSHSMRLTWERYAPQGYSDLISFVVYYKESPFQNITEFDGQDGCGSNSWHMVDVDLPQDKINDPKVSLQQLKPWTQYAIFVKAITLQVENKHITGAKSDIIYIRTRPSPPSMPKDARAFANSSTTLMVKWSPPAFPNGNLTYYLVRWQQQPEDRELYQHNYCSKGTPLCVSGGDKGPCCKCQKTPEEKDREKDDRLLISQDNSTDGIPPIREFPFSEDKSTAEYLEILNLRPFTVYRIDIHACNEEVGRCSAGAFVFSRTKPAGKADDIPGKVTNGRSDKVEGCVVLHWPEPFMPNGLILMYEIKFRLETECVSRQQYRLYQGARLTNLGSGNYSARVRATSLAGNGSWTDRVFFYVPPPKRKNPPKKQQHFLHIKYLTLFIATLTTVVFFVNKKRQGVLYASVNPEYFSAAEMYVPDEWEVAREKITMHKELGQGSFGMVYEGLAKGVVKDEQETRVAIKTVNESASMRERIEFLNEASVMKEFNCHHVVRLLGVVSQGQPTLVIMELMTRGDLKSHLRSLRKENATSQVLPPLKKMIQMAGEIADGMSYLNANKFVHRDLAARNCMVAEDFTVKIGDFGMTRDIYETDYYRKGGKGLLPVRWMSPESLKDGVFTTMSDVWSFGVVLWEIATLSEQPYQGMSNEQVLRFVMEGGLLDKPDNCPDMLFELMRMCWQYNPKMRPSFLEIISSIKEDLDPPFREMSFFFSEENKKFGLRGYLPNNCQIKVLLQFQTGLPPFRLWLRVETSGRLQDSCW</sequence>
<accession>A0AAQ4R5T3</accession>
<dbReference type="FunFam" id="1.10.510.10:FF:000050">
    <property type="entry name" value="Tyrosine-protein kinase receptor"/>
    <property type="match status" value="1"/>
</dbReference>
<keyword evidence="6 22" id="KW-0812">Transmembrane</keyword>
<dbReference type="InterPro" id="IPR000719">
    <property type="entry name" value="Prot_kinase_dom"/>
</dbReference>
<comment type="similarity">
    <text evidence="22">Belongs to the protein kinase superfamily. Tyr protein kinase family. Insulin receptor subfamily.</text>
</comment>
<dbReference type="CDD" id="cd05032">
    <property type="entry name" value="PTKc_InsR_like"/>
    <property type="match status" value="1"/>
</dbReference>
<dbReference type="SUPFAM" id="SSF52058">
    <property type="entry name" value="L domain-like"/>
    <property type="match status" value="2"/>
</dbReference>
<dbReference type="InterPro" id="IPR017441">
    <property type="entry name" value="Protein_kinase_ATP_BS"/>
</dbReference>
<dbReference type="CDD" id="cd00064">
    <property type="entry name" value="FU"/>
    <property type="match status" value="1"/>
</dbReference>
<reference evidence="25 26" key="1">
    <citation type="journal article" date="2021" name="G3 (Bethesda)">
        <title>Improved contiguity of the threespine stickleback genome using long-read sequencing.</title>
        <authorList>
            <person name="Nath S."/>
            <person name="Shaw D.E."/>
            <person name="White M.A."/>
        </authorList>
    </citation>
    <scope>NUCLEOTIDE SEQUENCE [LARGE SCALE GENOMIC DNA]</scope>
    <source>
        <strain evidence="25 26">Lake Benthic</strain>
    </source>
</reference>
<feature type="domain" description="Fibronectin type-III" evidence="24">
    <location>
        <begin position="582"/>
        <end position="683"/>
    </location>
</feature>
<dbReference type="Gene3D" id="1.10.510.10">
    <property type="entry name" value="Transferase(Phosphotransferase) domain 1"/>
    <property type="match status" value="1"/>
</dbReference>
<evidence type="ECO:0000256" key="8">
    <source>
        <dbReference type="ARBA" id="ARBA00022737"/>
    </source>
</evidence>
<dbReference type="InterPro" id="IPR006211">
    <property type="entry name" value="Furin-like_Cys-rich_dom"/>
</dbReference>
<keyword evidence="5" id="KW-0165">Cleavage on pair of basic residues</keyword>
<keyword evidence="14" id="KW-0829">Tyrosine-protein kinase</keyword>
<keyword evidence="10" id="KW-0418">Kinase</keyword>
<dbReference type="Pfam" id="PF07714">
    <property type="entry name" value="PK_Tyr_Ser-Thr"/>
    <property type="match status" value="1"/>
</dbReference>
<dbReference type="PROSITE" id="PS00107">
    <property type="entry name" value="PROTEIN_KINASE_ATP"/>
    <property type="match status" value="1"/>
</dbReference>
<dbReference type="Gene3D" id="2.10.220.10">
    <property type="entry name" value="Hormone Receptor, Insulin-like Growth Factor Receptor 1, Chain A, domain 2"/>
    <property type="match status" value="1"/>
</dbReference>
<dbReference type="PROSITE" id="PS00109">
    <property type="entry name" value="PROTEIN_KINASE_TYR"/>
    <property type="match status" value="1"/>
</dbReference>
<dbReference type="GO" id="GO:0043560">
    <property type="term" value="F:insulin receptor substrate binding"/>
    <property type="evidence" value="ECO:0007669"/>
    <property type="project" value="InterPro"/>
</dbReference>
<dbReference type="InterPro" id="IPR020635">
    <property type="entry name" value="Tyr_kinase_cat_dom"/>
</dbReference>
<feature type="binding site" evidence="20 21">
    <location>
        <position position="934"/>
    </location>
    <ligand>
        <name>ATP</name>
        <dbReference type="ChEBI" id="CHEBI:30616"/>
    </ligand>
</feature>
<dbReference type="SUPFAM" id="SSF57184">
    <property type="entry name" value="Growth factor receptor domain"/>
    <property type="match status" value="1"/>
</dbReference>
<dbReference type="EC" id="2.7.10.1" evidence="22"/>
<evidence type="ECO:0000256" key="2">
    <source>
        <dbReference type="ARBA" id="ARBA00022475"/>
    </source>
</evidence>
<dbReference type="InterPro" id="IPR013783">
    <property type="entry name" value="Ig-like_fold"/>
</dbReference>
<dbReference type="InterPro" id="IPR003961">
    <property type="entry name" value="FN3_dom"/>
</dbReference>
<comment type="subcellular location">
    <subcellularLocation>
        <location evidence="1">Cell membrane</location>
        <topology evidence="1">Single-pass type I membrane protein</topology>
    </subcellularLocation>
</comment>
<dbReference type="GO" id="GO:0042593">
    <property type="term" value="P:glucose homeostasis"/>
    <property type="evidence" value="ECO:0007669"/>
    <property type="project" value="TreeGrafter"/>
</dbReference>
<dbReference type="CDD" id="cd00063">
    <property type="entry name" value="FN3"/>
    <property type="match status" value="3"/>
</dbReference>
<dbReference type="FunFam" id="3.80.20.20:FF:000001">
    <property type="entry name" value="Tyrosine-protein kinase receptor"/>
    <property type="match status" value="1"/>
</dbReference>
<evidence type="ECO:0000256" key="22">
    <source>
        <dbReference type="RuleBase" id="RU000312"/>
    </source>
</evidence>
<dbReference type="InterPro" id="IPR008266">
    <property type="entry name" value="Tyr_kinase_AS"/>
</dbReference>
<dbReference type="Ensembl" id="ENSGACT00000074967.1">
    <property type="protein sequence ID" value="ENSGACP00000058198.1"/>
    <property type="gene ID" value="ENSGACG00000028634.1"/>
</dbReference>
<dbReference type="PROSITE" id="PS50011">
    <property type="entry name" value="PROTEIN_KINASE_DOM"/>
    <property type="match status" value="1"/>
</dbReference>
<dbReference type="FunFam" id="2.60.40.10:FF:000087">
    <property type="entry name" value="Tyrosine-protein kinase receptor"/>
    <property type="match status" value="1"/>
</dbReference>
<evidence type="ECO:0000259" key="24">
    <source>
        <dbReference type="PROSITE" id="PS50853"/>
    </source>
</evidence>
<evidence type="ECO:0000256" key="3">
    <source>
        <dbReference type="ARBA" id="ARBA00022553"/>
    </source>
</evidence>
<proteinExistence type="inferred from homology"/>
<dbReference type="Proteomes" id="UP000007635">
    <property type="component" value="Chromosome XIX"/>
</dbReference>
<feature type="domain" description="Protein kinase" evidence="23">
    <location>
        <begin position="900"/>
        <end position="1173"/>
    </location>
</feature>
<dbReference type="Gene3D" id="3.30.200.20">
    <property type="entry name" value="Phosphorylase Kinase, domain 1"/>
    <property type="match status" value="1"/>
</dbReference>
<organism evidence="25 26">
    <name type="scientific">Gasterosteus aculeatus aculeatus</name>
    <name type="common">three-spined stickleback</name>
    <dbReference type="NCBI Taxonomy" id="481459"/>
    <lineage>
        <taxon>Eukaryota</taxon>
        <taxon>Metazoa</taxon>
        <taxon>Chordata</taxon>
        <taxon>Craniata</taxon>
        <taxon>Vertebrata</taxon>
        <taxon>Euteleostomi</taxon>
        <taxon>Actinopterygii</taxon>
        <taxon>Neopterygii</taxon>
        <taxon>Teleostei</taxon>
        <taxon>Neoteleostei</taxon>
        <taxon>Acanthomorphata</taxon>
        <taxon>Eupercaria</taxon>
        <taxon>Perciformes</taxon>
        <taxon>Cottioidei</taxon>
        <taxon>Gasterosteales</taxon>
        <taxon>Gasterosteidae</taxon>
        <taxon>Gasterosteus</taxon>
    </lineage>
</organism>
<name>A0AAQ4R5T3_GASAC</name>
<dbReference type="SUPFAM" id="SSF56112">
    <property type="entry name" value="Protein kinase-like (PK-like)"/>
    <property type="match status" value="1"/>
</dbReference>
<evidence type="ECO:0000313" key="26">
    <source>
        <dbReference type="Proteomes" id="UP000007635"/>
    </source>
</evidence>
<keyword evidence="9 20" id="KW-0547">Nucleotide-binding</keyword>
<evidence type="ECO:0000256" key="7">
    <source>
        <dbReference type="ARBA" id="ARBA00022729"/>
    </source>
</evidence>
<keyword evidence="26" id="KW-1185">Reference proteome</keyword>
<evidence type="ECO:0000259" key="23">
    <source>
        <dbReference type="PROSITE" id="PS50011"/>
    </source>
</evidence>
<evidence type="ECO:0000256" key="14">
    <source>
        <dbReference type="ARBA" id="ARBA00023137"/>
    </source>
</evidence>
<feature type="binding site" evidence="20">
    <location>
        <begin position="1038"/>
        <end position="1039"/>
    </location>
    <ligand>
        <name>ATP</name>
        <dbReference type="ChEBI" id="CHEBI:30616"/>
    </ligand>
</feature>
<dbReference type="GO" id="GO:0043548">
    <property type="term" value="F:phosphatidylinositol 3-kinase binding"/>
    <property type="evidence" value="ECO:0007669"/>
    <property type="project" value="InterPro"/>
</dbReference>
<feature type="binding site" evidence="20">
    <location>
        <begin position="981"/>
        <end position="987"/>
    </location>
    <ligand>
        <name>ATP</name>
        <dbReference type="ChEBI" id="CHEBI:30616"/>
    </ligand>
</feature>
<keyword evidence="4" id="KW-0808">Transferase</keyword>
<evidence type="ECO:0000256" key="21">
    <source>
        <dbReference type="PROSITE-ProRule" id="PRU10141"/>
    </source>
</evidence>
<keyword evidence="3 22" id="KW-0597">Phosphoprotein</keyword>
<dbReference type="PANTHER" id="PTHR24416">
    <property type="entry name" value="TYROSINE-PROTEIN KINASE RECEPTOR"/>
    <property type="match status" value="1"/>
</dbReference>
<dbReference type="Pfam" id="PF01030">
    <property type="entry name" value="Recep_L_domain"/>
    <property type="match status" value="2"/>
</dbReference>